<accession>A0A8B9ALI2</accession>
<dbReference type="SMART" id="SM00829">
    <property type="entry name" value="PKS_ER"/>
    <property type="match status" value="1"/>
</dbReference>
<dbReference type="CDD" id="cd05283">
    <property type="entry name" value="CAD1"/>
    <property type="match status" value="1"/>
</dbReference>
<comment type="catalytic activity">
    <reaction evidence="13">
        <text>(E)-cinnamyl alcohol + NADP(+) = (E)-cinnamaldehyde + NADPH + H(+)</text>
        <dbReference type="Rhea" id="RHEA:10392"/>
        <dbReference type="ChEBI" id="CHEBI:15378"/>
        <dbReference type="ChEBI" id="CHEBI:16731"/>
        <dbReference type="ChEBI" id="CHEBI:33227"/>
        <dbReference type="ChEBI" id="CHEBI:57783"/>
        <dbReference type="ChEBI" id="CHEBI:58349"/>
        <dbReference type="EC" id="1.1.1.195"/>
    </reaction>
    <physiologicalReaction direction="right-to-left" evidence="13">
        <dbReference type="Rhea" id="RHEA:10394"/>
    </physiologicalReaction>
</comment>
<keyword evidence="6" id="KW-0438">Lignin biosynthesis</keyword>
<name>A0A8B9ALI2_PHODC</name>
<evidence type="ECO:0000256" key="9">
    <source>
        <dbReference type="ARBA" id="ARBA00047329"/>
    </source>
</evidence>
<evidence type="ECO:0000256" key="6">
    <source>
        <dbReference type="ARBA" id="ARBA00022733"/>
    </source>
</evidence>
<evidence type="ECO:0000256" key="13">
    <source>
        <dbReference type="ARBA" id="ARBA00049332"/>
    </source>
</evidence>
<evidence type="ECO:0000256" key="10">
    <source>
        <dbReference type="ARBA" id="ARBA00048379"/>
    </source>
</evidence>
<dbReference type="FunFam" id="3.40.50.720:FF:000022">
    <property type="entry name" value="Cinnamyl alcohol dehydrogenase"/>
    <property type="match status" value="1"/>
</dbReference>
<feature type="domain" description="Enoyl reductase (ER)" evidence="15">
    <location>
        <begin position="29"/>
        <end position="364"/>
    </location>
</feature>
<dbReference type="PANTHER" id="PTHR42683">
    <property type="entry name" value="ALDEHYDE REDUCTASE"/>
    <property type="match status" value="1"/>
</dbReference>
<dbReference type="EC" id="1.1.1.195" evidence="4"/>
<dbReference type="Pfam" id="PF08240">
    <property type="entry name" value="ADH_N"/>
    <property type="match status" value="1"/>
</dbReference>
<evidence type="ECO:0000256" key="5">
    <source>
        <dbReference type="ARBA" id="ARBA00022723"/>
    </source>
</evidence>
<proteinExistence type="inferred from homology"/>
<keyword evidence="8" id="KW-0560">Oxidoreductase</keyword>
<dbReference type="GO" id="GO:0045551">
    <property type="term" value="F:cinnamyl-alcohol dehydrogenase activity"/>
    <property type="evidence" value="ECO:0007669"/>
    <property type="project" value="UniProtKB-EC"/>
</dbReference>
<evidence type="ECO:0000256" key="2">
    <source>
        <dbReference type="ARBA" id="ARBA00004928"/>
    </source>
</evidence>
<comment type="catalytic activity">
    <reaction evidence="9">
        <text>(E)-4-coumaroyl alcohol + NADP(+) = (E)-4-coumaraldehyde + NADPH + H(+)</text>
        <dbReference type="Rhea" id="RHEA:45724"/>
        <dbReference type="ChEBI" id="CHEBI:15378"/>
        <dbReference type="ChEBI" id="CHEBI:28353"/>
        <dbReference type="ChEBI" id="CHEBI:57783"/>
        <dbReference type="ChEBI" id="CHEBI:58349"/>
        <dbReference type="ChEBI" id="CHEBI:64555"/>
        <dbReference type="EC" id="1.1.1.195"/>
    </reaction>
    <physiologicalReaction direction="right-to-left" evidence="9">
        <dbReference type="Rhea" id="RHEA:45726"/>
    </physiologicalReaction>
</comment>
<gene>
    <name evidence="17" type="primary">LOC103697658</name>
</gene>
<dbReference type="GeneID" id="103697658"/>
<sequence>MGQSNMAFGLAARDATGVLSPFSFPLRLSLSLSLSRPARMFLVTLLAKGDDDITLKILYCGICHSDLSTIKNEWRNAIYPVVPGHEIVGVITEAGRNVQKFRVGDKAGVGYFISSCLSCDDCKQDSENYCPQLVPTFNSSHPDGTPTYGGFSNKLVVNEHFAVRIPTKLPVDKVAPLLCAGIAVYNPLKEHGLSEPGKHLGVVGLGGLGHLAVKFSKAFGVKVTVISTSPDKEKEATEKLGADSFIVSRDPEQMKAAMGTMDGILDTIAADHSLMPLFALLKTRGKLIALGGMTKPTEISLFPIMAGGKIMAGSIIGGVKGTQDMLSFAEEHNITAEVEVIGMDDVNTAMERLQKGDVRFRFVIDVANTIRLSYKIQNLGEQNNVV</sequence>
<dbReference type="Gene3D" id="3.40.50.720">
    <property type="entry name" value="NAD(P)-binding Rossmann-like Domain"/>
    <property type="match status" value="1"/>
</dbReference>
<comment type="cofactor">
    <cofactor evidence="1 14">
        <name>Zn(2+)</name>
        <dbReference type="ChEBI" id="CHEBI:29105"/>
    </cofactor>
</comment>
<comment type="similarity">
    <text evidence="14">Belongs to the zinc-containing alcohol dehydrogenase family.</text>
</comment>
<evidence type="ECO:0000256" key="1">
    <source>
        <dbReference type="ARBA" id="ARBA00001947"/>
    </source>
</evidence>
<evidence type="ECO:0000313" key="16">
    <source>
        <dbReference type="Proteomes" id="UP000228380"/>
    </source>
</evidence>
<dbReference type="InterPro" id="IPR020843">
    <property type="entry name" value="ER"/>
</dbReference>
<dbReference type="Gene3D" id="3.90.180.10">
    <property type="entry name" value="Medium-chain alcohol dehydrogenases, catalytic domain"/>
    <property type="match status" value="1"/>
</dbReference>
<comment type="subunit">
    <text evidence="3">Homodimer.</text>
</comment>
<evidence type="ECO:0000256" key="11">
    <source>
        <dbReference type="ARBA" id="ARBA00049226"/>
    </source>
</evidence>
<dbReference type="SUPFAM" id="SSF51735">
    <property type="entry name" value="NAD(P)-binding Rossmann-fold domains"/>
    <property type="match status" value="1"/>
</dbReference>
<evidence type="ECO:0000256" key="12">
    <source>
        <dbReference type="ARBA" id="ARBA00049311"/>
    </source>
</evidence>
<evidence type="ECO:0000256" key="14">
    <source>
        <dbReference type="RuleBase" id="RU361277"/>
    </source>
</evidence>
<dbReference type="InterPro" id="IPR002328">
    <property type="entry name" value="ADH_Zn_CS"/>
</dbReference>
<comment type="catalytic activity">
    <reaction evidence="12">
        <text>(E)-coniferol + NADP(+) = (E)-coniferaldehyde + NADPH + H(+)</text>
        <dbReference type="Rhea" id="RHEA:22444"/>
        <dbReference type="ChEBI" id="CHEBI:15378"/>
        <dbReference type="ChEBI" id="CHEBI:16547"/>
        <dbReference type="ChEBI" id="CHEBI:17745"/>
        <dbReference type="ChEBI" id="CHEBI:57783"/>
        <dbReference type="ChEBI" id="CHEBI:58349"/>
        <dbReference type="EC" id="1.1.1.195"/>
    </reaction>
    <physiologicalReaction direction="right-to-left" evidence="12">
        <dbReference type="Rhea" id="RHEA:22446"/>
    </physiologicalReaction>
</comment>
<organism evidence="16 17">
    <name type="scientific">Phoenix dactylifera</name>
    <name type="common">Date palm</name>
    <dbReference type="NCBI Taxonomy" id="42345"/>
    <lineage>
        <taxon>Eukaryota</taxon>
        <taxon>Viridiplantae</taxon>
        <taxon>Streptophyta</taxon>
        <taxon>Embryophyta</taxon>
        <taxon>Tracheophyta</taxon>
        <taxon>Spermatophyta</taxon>
        <taxon>Magnoliopsida</taxon>
        <taxon>Liliopsida</taxon>
        <taxon>Arecaceae</taxon>
        <taxon>Coryphoideae</taxon>
        <taxon>Phoeniceae</taxon>
        <taxon>Phoenix</taxon>
    </lineage>
</organism>
<reference evidence="16" key="1">
    <citation type="journal article" date="2019" name="Nat. Commun.">
        <title>Genome-wide association mapping of date palm fruit traits.</title>
        <authorList>
            <person name="Hazzouri K.M."/>
            <person name="Gros-Balthazard M."/>
            <person name="Flowers J.M."/>
            <person name="Copetti D."/>
            <person name="Lemansour A."/>
            <person name="Lebrun M."/>
            <person name="Masmoudi K."/>
            <person name="Ferrand S."/>
            <person name="Dhar M.I."/>
            <person name="Fresquez Z.A."/>
            <person name="Rosas U."/>
            <person name="Zhang J."/>
            <person name="Talag J."/>
            <person name="Lee S."/>
            <person name="Kudrna D."/>
            <person name="Powell R.F."/>
            <person name="Leitch I.J."/>
            <person name="Krueger R.R."/>
            <person name="Wing R.A."/>
            <person name="Amiri K.M.A."/>
            <person name="Purugganan M.D."/>
        </authorList>
    </citation>
    <scope>NUCLEOTIDE SEQUENCE [LARGE SCALE GENOMIC DNA]</scope>
    <source>
        <strain evidence="16">cv. Khalas</strain>
    </source>
</reference>
<dbReference type="InterPro" id="IPR013154">
    <property type="entry name" value="ADH-like_N"/>
</dbReference>
<evidence type="ECO:0000313" key="17">
    <source>
        <dbReference type="RefSeq" id="XP_038984893.1"/>
    </source>
</evidence>
<dbReference type="Proteomes" id="UP000228380">
    <property type="component" value="Chromosome 8"/>
</dbReference>
<evidence type="ECO:0000256" key="4">
    <source>
        <dbReference type="ARBA" id="ARBA00013171"/>
    </source>
</evidence>
<dbReference type="InterPro" id="IPR011032">
    <property type="entry name" value="GroES-like_sf"/>
</dbReference>
<protein>
    <recommendedName>
        <fullName evidence="4">cinnamyl-alcohol dehydrogenase</fullName>
        <ecNumber evidence="4">1.1.1.195</ecNumber>
    </recommendedName>
</protein>
<dbReference type="GO" id="GO:0009809">
    <property type="term" value="P:lignin biosynthetic process"/>
    <property type="evidence" value="ECO:0007669"/>
    <property type="project" value="UniProtKB-KW"/>
</dbReference>
<comment type="catalytic activity">
    <reaction evidence="10">
        <text>(E)-sinapyl alcohol + NADP(+) = (E)-sinapaldehyde + NADPH + H(+)</text>
        <dbReference type="Rhea" id="RHEA:45704"/>
        <dbReference type="ChEBI" id="CHEBI:15378"/>
        <dbReference type="ChEBI" id="CHEBI:27949"/>
        <dbReference type="ChEBI" id="CHEBI:57783"/>
        <dbReference type="ChEBI" id="CHEBI:58349"/>
        <dbReference type="ChEBI" id="CHEBI:64557"/>
        <dbReference type="EC" id="1.1.1.195"/>
    </reaction>
    <physiologicalReaction direction="right-to-left" evidence="10">
        <dbReference type="Rhea" id="RHEA:45706"/>
    </physiologicalReaction>
</comment>
<dbReference type="OrthoDB" id="1879366at2759"/>
<evidence type="ECO:0000259" key="15">
    <source>
        <dbReference type="SMART" id="SM00829"/>
    </source>
</evidence>
<dbReference type="InterPro" id="IPR036291">
    <property type="entry name" value="NAD(P)-bd_dom_sf"/>
</dbReference>
<evidence type="ECO:0000256" key="7">
    <source>
        <dbReference type="ARBA" id="ARBA00022833"/>
    </source>
</evidence>
<reference evidence="17" key="2">
    <citation type="submission" date="2025-08" db="UniProtKB">
        <authorList>
            <consortium name="RefSeq"/>
        </authorList>
    </citation>
    <scope>IDENTIFICATION</scope>
    <source>
        <tissue evidence="17">Young leaves</tissue>
    </source>
</reference>
<dbReference type="InterPro" id="IPR013149">
    <property type="entry name" value="ADH-like_C"/>
</dbReference>
<dbReference type="SUPFAM" id="SSF50129">
    <property type="entry name" value="GroES-like"/>
    <property type="match status" value="1"/>
</dbReference>
<keyword evidence="5 14" id="KW-0479">Metal-binding</keyword>
<dbReference type="InterPro" id="IPR047109">
    <property type="entry name" value="CAD-like"/>
</dbReference>
<dbReference type="Pfam" id="PF00107">
    <property type="entry name" value="ADH_zinc_N"/>
    <property type="match status" value="1"/>
</dbReference>
<dbReference type="PROSITE" id="PS00059">
    <property type="entry name" value="ADH_ZINC"/>
    <property type="match status" value="1"/>
</dbReference>
<dbReference type="GO" id="GO:0008270">
    <property type="term" value="F:zinc ion binding"/>
    <property type="evidence" value="ECO:0007669"/>
    <property type="project" value="InterPro"/>
</dbReference>
<dbReference type="RefSeq" id="XP_038984893.1">
    <property type="nucleotide sequence ID" value="XM_039128965.1"/>
</dbReference>
<comment type="pathway">
    <text evidence="2">Aromatic compound metabolism; phenylpropanoid biosynthesis.</text>
</comment>
<keyword evidence="7 14" id="KW-0862">Zinc</keyword>
<dbReference type="AlphaFoldDB" id="A0A8B9ALI2"/>
<keyword evidence="16" id="KW-1185">Reference proteome</keyword>
<comment type="catalytic activity">
    <reaction evidence="11">
        <text>(E)-caffeyl alcohol + NADP(+) = (E)-caffeyl aldehyde + NADPH + H(+)</text>
        <dbReference type="Rhea" id="RHEA:45728"/>
        <dbReference type="ChEBI" id="CHEBI:15378"/>
        <dbReference type="ChEBI" id="CHEBI:28323"/>
        <dbReference type="ChEBI" id="CHEBI:31334"/>
        <dbReference type="ChEBI" id="CHEBI:57783"/>
        <dbReference type="ChEBI" id="CHEBI:58349"/>
    </reaction>
    <physiologicalReaction direction="right-to-left" evidence="11">
        <dbReference type="Rhea" id="RHEA:45730"/>
    </physiologicalReaction>
</comment>
<evidence type="ECO:0000256" key="3">
    <source>
        <dbReference type="ARBA" id="ARBA00011738"/>
    </source>
</evidence>
<evidence type="ECO:0000256" key="8">
    <source>
        <dbReference type="ARBA" id="ARBA00023002"/>
    </source>
</evidence>